<dbReference type="GO" id="GO:0007018">
    <property type="term" value="P:microtubule-based movement"/>
    <property type="evidence" value="ECO:0007669"/>
    <property type="project" value="InterPro"/>
</dbReference>
<evidence type="ECO:0000256" key="2">
    <source>
        <dbReference type="ARBA" id="ARBA00022741"/>
    </source>
</evidence>
<dbReference type="EMBL" id="CAJNNV010030464">
    <property type="protein sequence ID" value="CAE8632595.1"/>
    <property type="molecule type" value="Genomic_DNA"/>
</dbReference>
<dbReference type="InterPro" id="IPR034101">
    <property type="entry name" value="Lsm4"/>
</dbReference>
<dbReference type="OrthoDB" id="747253at2759"/>
<feature type="region of interest" description="Disordered" evidence="8">
    <location>
        <begin position="1343"/>
        <end position="1417"/>
    </location>
</feature>
<dbReference type="InterPro" id="IPR008979">
    <property type="entry name" value="Galactose-bd-like_sf"/>
</dbReference>
<dbReference type="InterPro" id="IPR027417">
    <property type="entry name" value="P-loop_NTPase"/>
</dbReference>
<dbReference type="GO" id="GO:0005681">
    <property type="term" value="C:spliceosomal complex"/>
    <property type="evidence" value="ECO:0007669"/>
    <property type="project" value="UniProtKB-KW"/>
</dbReference>
<feature type="region of interest" description="Disordered" evidence="8">
    <location>
        <begin position="496"/>
        <end position="556"/>
    </location>
</feature>
<keyword evidence="1" id="KW-0508">mRNA splicing</keyword>
<dbReference type="InterPro" id="IPR047575">
    <property type="entry name" value="Sm"/>
</dbReference>
<dbReference type="InterPro" id="IPR001752">
    <property type="entry name" value="Kinesin_motor_dom"/>
</dbReference>
<protein>
    <recommendedName>
        <fullName evidence="13">U6 snRNA-associated Sm-like protein LSm4</fullName>
    </recommendedName>
</protein>
<evidence type="ECO:0000313" key="12">
    <source>
        <dbReference type="Proteomes" id="UP000654075"/>
    </source>
</evidence>
<evidence type="ECO:0000256" key="3">
    <source>
        <dbReference type="ARBA" id="ARBA00022840"/>
    </source>
</evidence>
<comment type="similarity">
    <text evidence="6">Belongs to the TRAFAC class myosin-kinesin ATPase superfamily. Kinesin family.</text>
</comment>
<dbReference type="InterPro" id="IPR027640">
    <property type="entry name" value="Kinesin-like_fam"/>
</dbReference>
<dbReference type="SUPFAM" id="SSF52540">
    <property type="entry name" value="P-loop containing nucleoside triphosphate hydrolases"/>
    <property type="match status" value="1"/>
</dbReference>
<evidence type="ECO:0000313" key="11">
    <source>
        <dbReference type="EMBL" id="CAE8632595.1"/>
    </source>
</evidence>
<keyword evidence="2" id="KW-0547">Nucleotide-binding</keyword>
<comment type="caution">
    <text evidence="11">The sequence shown here is derived from an EMBL/GenBank/DDBJ whole genome shotgun (WGS) entry which is preliminary data.</text>
</comment>
<dbReference type="Gene3D" id="2.30.30.100">
    <property type="match status" value="1"/>
</dbReference>
<dbReference type="GO" id="GO:0005524">
    <property type="term" value="F:ATP binding"/>
    <property type="evidence" value="ECO:0007669"/>
    <property type="project" value="UniProtKB-KW"/>
</dbReference>
<evidence type="ECO:0000256" key="8">
    <source>
        <dbReference type="SAM" id="MobiDB-lite"/>
    </source>
</evidence>
<feature type="domain" description="Sm" evidence="10">
    <location>
        <begin position="416"/>
        <end position="489"/>
    </location>
</feature>
<keyword evidence="4 7" id="KW-0175">Coiled coil</keyword>
<reference evidence="11" key="1">
    <citation type="submission" date="2021-02" db="EMBL/GenBank/DDBJ databases">
        <authorList>
            <person name="Dougan E. K."/>
            <person name="Rhodes N."/>
            <person name="Thang M."/>
            <person name="Chan C."/>
        </authorList>
    </citation>
    <scope>NUCLEOTIDE SEQUENCE</scope>
</reference>
<feature type="region of interest" description="Disordered" evidence="8">
    <location>
        <begin position="816"/>
        <end position="844"/>
    </location>
</feature>
<dbReference type="PROSITE" id="PS52002">
    <property type="entry name" value="SM"/>
    <property type="match status" value="1"/>
</dbReference>
<dbReference type="PROSITE" id="PS00411">
    <property type="entry name" value="KINESIN_MOTOR_1"/>
    <property type="match status" value="1"/>
</dbReference>
<proteinExistence type="inferred from homology"/>
<evidence type="ECO:0000256" key="4">
    <source>
        <dbReference type="ARBA" id="ARBA00023054"/>
    </source>
</evidence>
<feature type="region of interest" description="Disordered" evidence="8">
    <location>
        <begin position="253"/>
        <end position="273"/>
    </location>
</feature>
<feature type="domain" description="Kinesin motor" evidence="9">
    <location>
        <begin position="1"/>
        <end position="192"/>
    </location>
</feature>
<dbReference type="SUPFAM" id="SSF50182">
    <property type="entry name" value="Sm-like ribonucleoproteins"/>
    <property type="match status" value="1"/>
</dbReference>
<feature type="compositionally biased region" description="Basic and acidic residues" evidence="8">
    <location>
        <begin position="1350"/>
        <end position="1368"/>
    </location>
</feature>
<keyword evidence="1" id="KW-0747">Spliceosome</keyword>
<dbReference type="Gene3D" id="2.60.120.260">
    <property type="entry name" value="Galactose-binding domain-like"/>
    <property type="match status" value="1"/>
</dbReference>
<feature type="region of interest" description="Disordered" evidence="8">
    <location>
        <begin position="1437"/>
        <end position="1498"/>
    </location>
</feature>
<dbReference type="Pfam" id="PF01423">
    <property type="entry name" value="LSM"/>
    <property type="match status" value="1"/>
</dbReference>
<dbReference type="PRINTS" id="PR00380">
    <property type="entry name" value="KINESINHEAVY"/>
</dbReference>
<evidence type="ECO:0000259" key="10">
    <source>
        <dbReference type="PROSITE" id="PS52002"/>
    </source>
</evidence>
<dbReference type="CDD" id="cd01723">
    <property type="entry name" value="LSm4"/>
    <property type="match status" value="1"/>
</dbReference>
<dbReference type="PANTHER" id="PTHR47968:SF75">
    <property type="entry name" value="CENTROMERE-ASSOCIATED PROTEIN E"/>
    <property type="match status" value="1"/>
</dbReference>
<dbReference type="GO" id="GO:0000956">
    <property type="term" value="P:nuclear-transcribed mRNA catabolic process"/>
    <property type="evidence" value="ECO:0007669"/>
    <property type="project" value="InterPro"/>
</dbReference>
<feature type="coiled-coil region" evidence="7">
    <location>
        <begin position="1141"/>
        <end position="1175"/>
    </location>
</feature>
<dbReference type="InterPro" id="IPR042576">
    <property type="entry name" value="TRAF3IP1_N_sf"/>
</dbReference>
<dbReference type="SMART" id="SM00129">
    <property type="entry name" value="KISc"/>
    <property type="match status" value="1"/>
</dbReference>
<dbReference type="Gene3D" id="3.40.850.10">
    <property type="entry name" value="Kinesin motor domain"/>
    <property type="match status" value="1"/>
</dbReference>
<dbReference type="GO" id="GO:0000398">
    <property type="term" value="P:mRNA splicing, via spliceosome"/>
    <property type="evidence" value="ECO:0007669"/>
    <property type="project" value="InterPro"/>
</dbReference>
<name>A0A813H471_POLGL</name>
<dbReference type="Proteomes" id="UP000654075">
    <property type="component" value="Unassembled WGS sequence"/>
</dbReference>
<feature type="compositionally biased region" description="Low complexity" evidence="8">
    <location>
        <begin position="1437"/>
        <end position="1449"/>
    </location>
</feature>
<dbReference type="InterPro" id="IPR001163">
    <property type="entry name" value="Sm_dom_euk/arc"/>
</dbReference>
<keyword evidence="1" id="KW-0507">mRNA processing</keyword>
<evidence type="ECO:0000259" key="9">
    <source>
        <dbReference type="PROSITE" id="PS50067"/>
    </source>
</evidence>
<dbReference type="InterPro" id="IPR036961">
    <property type="entry name" value="Kinesin_motor_dom_sf"/>
</dbReference>
<feature type="compositionally biased region" description="Polar residues" evidence="8">
    <location>
        <begin position="1529"/>
        <end position="1538"/>
    </location>
</feature>
<feature type="coiled-coil region" evidence="7">
    <location>
        <begin position="1250"/>
        <end position="1332"/>
    </location>
</feature>
<keyword evidence="3" id="KW-0067">ATP-binding</keyword>
<dbReference type="PANTHER" id="PTHR47968">
    <property type="entry name" value="CENTROMERE PROTEIN E"/>
    <property type="match status" value="1"/>
</dbReference>
<evidence type="ECO:0000256" key="6">
    <source>
        <dbReference type="PROSITE-ProRule" id="PRU00283"/>
    </source>
</evidence>
<evidence type="ECO:0000256" key="1">
    <source>
        <dbReference type="ARBA" id="ARBA00022728"/>
    </source>
</evidence>
<dbReference type="GO" id="GO:0003777">
    <property type="term" value="F:microtubule motor activity"/>
    <property type="evidence" value="ECO:0007669"/>
    <property type="project" value="InterPro"/>
</dbReference>
<dbReference type="GO" id="GO:0008017">
    <property type="term" value="F:microtubule binding"/>
    <property type="evidence" value="ECO:0007669"/>
    <property type="project" value="InterPro"/>
</dbReference>
<keyword evidence="12" id="KW-1185">Reference proteome</keyword>
<evidence type="ECO:0000256" key="5">
    <source>
        <dbReference type="ARBA" id="ARBA00023175"/>
    </source>
</evidence>
<sequence length="1597" mass="172880">MIYDLLVPRSSTASKGKGLEIREQKGLGVYVKDLTEAVVQDAQQLGQLIAEGFEQRTIAATAMNNASSRSHCVFTIRIHQKDTDSSRNSFISKLNLVDLAGSERAEGVRLKEGANINKSLSALSNVINALSSAATSKRRAFVPYRDSKLTRVLQESLGGNSLCTMIATVSPADVNAEETQFTLNYAKRAKTIRVAAMRNEEASQTKLLEKEVEALRQKMNAEGEEETHLDDVEARHKAEMEALEAFMRQSWEDKQRLSEQHDEQRKQARLEAQNAAEQVLDEQRRRLQLLEQHGDLSLSLAALTGSGGLQTSLADSDLCPNWPERLASVPELTSFLVLGSQISEWRMLIWSIRIIEKLRICAAQRAAATVAMLEMLRLHCISVGVSILARDHRFFWPPAPQATEPLPVWGLANMVLPMALLRTAQNQPMMVELKNGETYSGVLASCDGFMNLHMRDIVCTSRDGERFWKIPECYVRGNSIKYLRLPDEVIDMVKDEPTSRKEIRQQFKAKGRGGRGEGGGKGKGKGRGRGGEAAGPEKSRKAGGEDKPGKRDTGCGTVSVVPRCRGSYRHPIDAACWICALAETCGVGRLQVRLYRESAGADFSALRGDRAQTSQTEDPTAAELMRLSQAQAKLQIMAQELQALVLCEAEHQEQLCSIAPEVAAALCEARAAQAATRGESSSVSDGTCEILHLVSCQLGQHYASEAYRLQKEAGQLSFREELRQLAERLAPTGRGPSIVGALGSSAMETSESSPDQFLSELAIAASHMPAEQEPTEPGAIAMPSLLGLSTLAIPDSQLHASSNVDAAKCARLLRSSEPCSGWSPARSAPSRGGDGDGDASESSSAQFSSEFLEVDLCGDGSSLARVVAGISLQGRVPASGRWQQTRGLLQMVLGGPLGGASEEEALQHVQERTFMRPPVRCVYEVALSLVSKCHFDHFKVLHDAVHYDYASVTKEQKADFFTELIRQTNLSWKSADVEALHLEAQDIFSGRRCGDTNRMLQLLAYLALGQMTPSSGGLVDAGHQWTKSWKLTPQSLAGNLDAKSVCFVSLRPHFKAVKLRIYPVTWHRHPALRVEVHIASASGELSDRPTAEPGGQRLQGLGAADRLQAELALVLRASAELRQVLEASLRPTPSRHDSLVGERATQELGKLQQQLAEALARAATAEASLLQLKAESDRLQVTSLELTKPLEPSAPSFSASGRDREALHAEELSRLQDLSEQLLVVSDERDVARAHEEELFDVISSKDEELLQARKSCADLTERLEEKELEHEASELLADEMGQLSQQLQDMQSAHADVAAHCQQLEEENRALRAEKDRLVRKKEKLATQKLELVSKLEISENARQAARTKITERMLEKRGSFKSREADGAADPEDTTEAEAKSDNLSGRSHQASSHRSRSTARTPDTSPETHHAARSWNRALWRGVASPVPAVAAGGGVAASFSSPGASEDLSCEVSGRRKSSGPVGALSFGDSPGESQGLRSRRKVRATSADASEAPFADVGASSAALPVFGLPCGNEDSGALGGKSAPNSGRSSRSMPLAGLPAFGIGIGNGSSKLPKQGGRGGAEGETSDAMPRVASAPLLRPASATREKKMKG</sequence>
<dbReference type="Gene3D" id="1.10.418.50">
    <property type="entry name" value="Microtubule-binding protein MIP-T3"/>
    <property type="match status" value="1"/>
</dbReference>
<gene>
    <name evidence="11" type="ORF">PGLA1383_LOCUS48536</name>
</gene>
<evidence type="ECO:0000256" key="7">
    <source>
        <dbReference type="SAM" id="Coils"/>
    </source>
</evidence>
<evidence type="ECO:0008006" key="13">
    <source>
        <dbReference type="Google" id="ProtNLM"/>
    </source>
</evidence>
<dbReference type="InterPro" id="IPR010920">
    <property type="entry name" value="LSM_dom_sf"/>
</dbReference>
<feature type="compositionally biased region" description="Acidic residues" evidence="8">
    <location>
        <begin position="1369"/>
        <end position="1378"/>
    </location>
</feature>
<keyword evidence="5" id="KW-0505">Motor protein</keyword>
<dbReference type="InterPro" id="IPR019821">
    <property type="entry name" value="Kinesin_motor_CS"/>
</dbReference>
<feature type="region of interest" description="Disordered" evidence="8">
    <location>
        <begin position="1519"/>
        <end position="1597"/>
    </location>
</feature>
<dbReference type="GO" id="GO:0003723">
    <property type="term" value="F:RNA binding"/>
    <property type="evidence" value="ECO:0007669"/>
    <property type="project" value="InterPro"/>
</dbReference>
<organism evidence="11 12">
    <name type="scientific">Polarella glacialis</name>
    <name type="common">Dinoflagellate</name>
    <dbReference type="NCBI Taxonomy" id="89957"/>
    <lineage>
        <taxon>Eukaryota</taxon>
        <taxon>Sar</taxon>
        <taxon>Alveolata</taxon>
        <taxon>Dinophyceae</taxon>
        <taxon>Suessiales</taxon>
        <taxon>Suessiaceae</taxon>
        <taxon>Polarella</taxon>
    </lineage>
</organism>
<dbReference type="SUPFAM" id="SSF49785">
    <property type="entry name" value="Galactose-binding domain-like"/>
    <property type="match status" value="1"/>
</dbReference>
<feature type="compositionally biased region" description="Basic and acidic residues" evidence="8">
    <location>
        <begin position="535"/>
        <end position="553"/>
    </location>
</feature>
<dbReference type="PROSITE" id="PS50067">
    <property type="entry name" value="KINESIN_MOTOR_2"/>
    <property type="match status" value="1"/>
</dbReference>
<dbReference type="Pfam" id="PF00225">
    <property type="entry name" value="Kinesin"/>
    <property type="match status" value="1"/>
</dbReference>
<feature type="compositionally biased region" description="Basic and acidic residues" evidence="8">
    <location>
        <begin position="253"/>
        <end position="269"/>
    </location>
</feature>
<feature type="compositionally biased region" description="Basic and acidic residues" evidence="8">
    <location>
        <begin position="496"/>
        <end position="505"/>
    </location>
</feature>
<dbReference type="SMART" id="SM00651">
    <property type="entry name" value="Sm"/>
    <property type="match status" value="1"/>
</dbReference>
<comment type="caution">
    <text evidence="6">Lacks conserved residue(s) required for the propagation of feature annotation.</text>
</comment>
<accession>A0A813H471</accession>